<evidence type="ECO:0000313" key="2">
    <source>
        <dbReference type="Proteomes" id="UP001165122"/>
    </source>
</evidence>
<proteinExistence type="predicted"/>
<comment type="caution">
    <text evidence="1">The sequence shown here is derived from an EMBL/GenBank/DDBJ whole genome shotgun (WGS) entry which is preliminary data.</text>
</comment>
<name>A0A9W7C717_9STRA</name>
<dbReference type="EMBL" id="BRXW01000069">
    <property type="protein sequence ID" value="GMI04190.1"/>
    <property type="molecule type" value="Genomic_DNA"/>
</dbReference>
<sequence length="499" mass="56468">MSKRKEAVEVNVDVMSLSSIKTLMIHFEEWCYGVEWGEGWTLEAEVIEDAGGGGEEEVRVMDDIVDATLDQSELESTLKEIINAPDETTSTLEDSLTSLSSSSSSSSFSSTNNYDKYFNLALSTINEQTPKPVNIFAPPKENQNTELIETIKNLKWAVSTLSQITTDKSLPPSPSDQNSNLKSHLTLPLSSTTYYLEGSPVPPDKIELLITTIKTGINANLIPNPVEQFLEIERFNNLITDVESQLRDKILQVNIEEFLIYNYADIILCESFTPMLSDYKSNNTKEITGICTNVASKLMSDVIESANELDSKYIQIVKEILNVALDKKYETPRECAEALSDCIRKKDVSGDFMKWLSYKIGEENFRIEGLRNSGSFETIEEEDDESSWLKVLQIVQNGCLKESSKKVDRYITPISYMLRLETKQQRFKYLNLVVKDFTESEQMLFRDTVEKILGNVGEEGYELLGENIKGLMELGEGVEIIWNRQGLKVMQGEEQKLIK</sequence>
<evidence type="ECO:0000313" key="1">
    <source>
        <dbReference type="EMBL" id="GMI04190.1"/>
    </source>
</evidence>
<protein>
    <submittedName>
        <fullName evidence="1">Uncharacterized protein</fullName>
    </submittedName>
</protein>
<keyword evidence="2" id="KW-1185">Reference proteome</keyword>
<dbReference type="AlphaFoldDB" id="A0A9W7C717"/>
<organism evidence="1 2">
    <name type="scientific">Triparma laevis f. longispina</name>
    <dbReference type="NCBI Taxonomy" id="1714387"/>
    <lineage>
        <taxon>Eukaryota</taxon>
        <taxon>Sar</taxon>
        <taxon>Stramenopiles</taxon>
        <taxon>Ochrophyta</taxon>
        <taxon>Bolidophyceae</taxon>
        <taxon>Parmales</taxon>
        <taxon>Triparmaceae</taxon>
        <taxon>Triparma</taxon>
    </lineage>
</organism>
<accession>A0A9W7C717</accession>
<dbReference type="OrthoDB" id="428655at2759"/>
<gene>
    <name evidence="1" type="ORF">TrLO_g9547</name>
</gene>
<reference evidence="2" key="1">
    <citation type="journal article" date="2023" name="Commun. Biol.">
        <title>Genome analysis of Parmales, the sister group of diatoms, reveals the evolutionary specialization of diatoms from phago-mixotrophs to photoautotrophs.</title>
        <authorList>
            <person name="Ban H."/>
            <person name="Sato S."/>
            <person name="Yoshikawa S."/>
            <person name="Yamada K."/>
            <person name="Nakamura Y."/>
            <person name="Ichinomiya M."/>
            <person name="Sato N."/>
            <person name="Blanc-Mathieu R."/>
            <person name="Endo H."/>
            <person name="Kuwata A."/>
            <person name="Ogata H."/>
        </authorList>
    </citation>
    <scope>NUCLEOTIDE SEQUENCE [LARGE SCALE GENOMIC DNA]</scope>
    <source>
        <strain evidence="2">NIES 3700</strain>
    </source>
</reference>
<dbReference type="Proteomes" id="UP001165122">
    <property type="component" value="Unassembled WGS sequence"/>
</dbReference>